<feature type="non-terminal residue" evidence="1">
    <location>
        <position position="37"/>
    </location>
</feature>
<proteinExistence type="predicted"/>
<sequence length="37" mass="4015">MMRLCKLSILWIFASSNLAGSAPELVAEFQGTGNRTT</sequence>
<gene>
    <name evidence="1" type="ORF">METZ01_LOCUS384197</name>
</gene>
<protein>
    <submittedName>
        <fullName evidence="1">Uncharacterized protein</fullName>
    </submittedName>
</protein>
<name>A0A382UAS6_9ZZZZ</name>
<organism evidence="1">
    <name type="scientific">marine metagenome</name>
    <dbReference type="NCBI Taxonomy" id="408172"/>
    <lineage>
        <taxon>unclassified sequences</taxon>
        <taxon>metagenomes</taxon>
        <taxon>ecological metagenomes</taxon>
    </lineage>
</organism>
<dbReference type="AlphaFoldDB" id="A0A382UAS6"/>
<dbReference type="EMBL" id="UINC01142792">
    <property type="protein sequence ID" value="SVD31343.1"/>
    <property type="molecule type" value="Genomic_DNA"/>
</dbReference>
<reference evidence="1" key="1">
    <citation type="submission" date="2018-05" db="EMBL/GenBank/DDBJ databases">
        <authorList>
            <person name="Lanie J.A."/>
            <person name="Ng W.-L."/>
            <person name="Kazmierczak K.M."/>
            <person name="Andrzejewski T.M."/>
            <person name="Davidsen T.M."/>
            <person name="Wayne K.J."/>
            <person name="Tettelin H."/>
            <person name="Glass J.I."/>
            <person name="Rusch D."/>
            <person name="Podicherti R."/>
            <person name="Tsui H.-C.T."/>
            <person name="Winkler M.E."/>
        </authorList>
    </citation>
    <scope>NUCLEOTIDE SEQUENCE</scope>
</reference>
<accession>A0A382UAS6</accession>
<evidence type="ECO:0000313" key="1">
    <source>
        <dbReference type="EMBL" id="SVD31343.1"/>
    </source>
</evidence>